<evidence type="ECO:0000259" key="2">
    <source>
        <dbReference type="SMART" id="SM00014"/>
    </source>
</evidence>
<dbReference type="PANTHER" id="PTHR14969">
    <property type="entry name" value="SPHINGOSINE-1-PHOSPHATE PHOSPHOHYDROLASE"/>
    <property type="match status" value="1"/>
</dbReference>
<keyword evidence="1" id="KW-1133">Transmembrane helix</keyword>
<keyword evidence="1" id="KW-0812">Transmembrane</keyword>
<dbReference type="InterPro" id="IPR000326">
    <property type="entry name" value="PAP2/HPO"/>
</dbReference>
<feature type="transmembrane region" description="Helical" evidence="1">
    <location>
        <begin position="83"/>
        <end position="104"/>
    </location>
</feature>
<evidence type="ECO:0000256" key="1">
    <source>
        <dbReference type="SAM" id="Phobius"/>
    </source>
</evidence>
<feature type="transmembrane region" description="Helical" evidence="1">
    <location>
        <begin position="136"/>
        <end position="153"/>
    </location>
</feature>
<feature type="transmembrane region" description="Helical" evidence="1">
    <location>
        <begin position="190"/>
        <end position="209"/>
    </location>
</feature>
<comment type="caution">
    <text evidence="3">The sequence shown here is derived from an EMBL/GenBank/DDBJ whole genome shotgun (WGS) entry which is preliminary data.</text>
</comment>
<sequence length="223" mass="25236">MRVKLFLATIILLSAFTLFSYIVAKERFLQIDFDTTVKIQDRIPRRYDEFFSYFSFLGSAEVTVAICLALSLFALARRRLLEIFGWLMIVPATVAEIFGKLVLFHPGPPVFMHRTLIATHLPSFYVHTDFSYPSGHVTRTIFIITIFSVLIIFSKKSFVFKIVALSPLFFLGFMMAMTRVYLGEHWLSDVIGGALLGAGAAFFACLLILKEGKAKILDDARGR</sequence>
<reference evidence="3 4" key="1">
    <citation type="journal article" date="2016" name="Nat. Commun.">
        <title>Thousands of microbial genomes shed light on interconnected biogeochemical processes in an aquifer system.</title>
        <authorList>
            <person name="Anantharaman K."/>
            <person name="Brown C.T."/>
            <person name="Hug L.A."/>
            <person name="Sharon I."/>
            <person name="Castelle C.J."/>
            <person name="Probst A.J."/>
            <person name="Thomas B.C."/>
            <person name="Singh A."/>
            <person name="Wilkins M.J."/>
            <person name="Karaoz U."/>
            <person name="Brodie E.L."/>
            <person name="Williams K.H."/>
            <person name="Hubbard S.S."/>
            <person name="Banfield J.F."/>
        </authorList>
    </citation>
    <scope>NUCLEOTIDE SEQUENCE [LARGE SCALE GENOMIC DNA]</scope>
</reference>
<dbReference type="AlphaFoldDB" id="A0A1F5JU39"/>
<dbReference type="Pfam" id="PF01569">
    <property type="entry name" value="PAP2"/>
    <property type="match status" value="1"/>
</dbReference>
<accession>A0A1F5JU39</accession>
<feature type="transmembrane region" description="Helical" evidence="1">
    <location>
        <begin position="50"/>
        <end position="76"/>
    </location>
</feature>
<dbReference type="PANTHER" id="PTHR14969:SF13">
    <property type="entry name" value="AT30094P"/>
    <property type="match status" value="1"/>
</dbReference>
<keyword evidence="1" id="KW-0472">Membrane</keyword>
<gene>
    <name evidence="3" type="ORF">A3C59_00310</name>
</gene>
<dbReference type="SMART" id="SM00014">
    <property type="entry name" value="acidPPc"/>
    <property type="match status" value="1"/>
</dbReference>
<dbReference type="InterPro" id="IPR036938">
    <property type="entry name" value="PAP2/HPO_sf"/>
</dbReference>
<evidence type="ECO:0000313" key="4">
    <source>
        <dbReference type="Proteomes" id="UP000176902"/>
    </source>
</evidence>
<protein>
    <recommendedName>
        <fullName evidence="2">Phosphatidic acid phosphatase type 2/haloperoxidase domain-containing protein</fullName>
    </recommendedName>
</protein>
<proteinExistence type="predicted"/>
<dbReference type="Gene3D" id="1.20.144.10">
    <property type="entry name" value="Phosphatidic acid phosphatase type 2/haloperoxidase"/>
    <property type="match status" value="1"/>
</dbReference>
<dbReference type="SUPFAM" id="SSF48317">
    <property type="entry name" value="Acid phosphatase/Vanadium-dependent haloperoxidase"/>
    <property type="match status" value="1"/>
</dbReference>
<name>A0A1F5JU39_9BACT</name>
<organism evidence="3 4">
    <name type="scientific">Candidatus Daviesbacteria bacterium RIFCSPHIGHO2_02_FULL_36_13</name>
    <dbReference type="NCBI Taxonomy" id="1797768"/>
    <lineage>
        <taxon>Bacteria</taxon>
        <taxon>Candidatus Daviesiibacteriota</taxon>
    </lineage>
</organism>
<feature type="domain" description="Phosphatidic acid phosphatase type 2/haloperoxidase" evidence="2">
    <location>
        <begin position="81"/>
        <end position="205"/>
    </location>
</feature>
<dbReference type="STRING" id="1797768.A3C59_00310"/>
<dbReference type="EMBL" id="MFCV01000032">
    <property type="protein sequence ID" value="OGE32154.1"/>
    <property type="molecule type" value="Genomic_DNA"/>
</dbReference>
<dbReference type="Proteomes" id="UP000176902">
    <property type="component" value="Unassembled WGS sequence"/>
</dbReference>
<evidence type="ECO:0000313" key="3">
    <source>
        <dbReference type="EMBL" id="OGE32154.1"/>
    </source>
</evidence>
<feature type="transmembrane region" description="Helical" evidence="1">
    <location>
        <begin position="158"/>
        <end position="178"/>
    </location>
</feature>